<accession>A0A0R2NNA1</accession>
<sequence>MGIRLELKVYGGAVVYQLRDGKPFFLLVQNAKSQAWEFLKDNKDANETLVEAANQAILKGIHSQLDLDSYFNHVIEYQHDDDTKQVTFYLAEAQAGAKYQLSNAKYSALAWFDEVSTKEHLTFLNLKEVLHDAVNHIGSNK</sequence>
<dbReference type="PATRIC" id="fig|480391.4.peg.1431"/>
<reference evidence="1 2" key="1">
    <citation type="journal article" date="2015" name="Genome Announc.">
        <title>Expanding the biotechnology potential of lactobacilli through comparative genomics of 213 strains and associated genera.</title>
        <authorList>
            <person name="Sun Z."/>
            <person name="Harris H.M."/>
            <person name="McCann A."/>
            <person name="Guo C."/>
            <person name="Argimon S."/>
            <person name="Zhang W."/>
            <person name="Yang X."/>
            <person name="Jeffery I.B."/>
            <person name="Cooney J.C."/>
            <person name="Kagawa T.F."/>
            <person name="Liu W."/>
            <person name="Song Y."/>
            <person name="Salvetti E."/>
            <person name="Wrobel A."/>
            <person name="Rasinkangas P."/>
            <person name="Parkhill J."/>
            <person name="Rea M.C."/>
            <person name="O'Sullivan O."/>
            <person name="Ritari J."/>
            <person name="Douillard F.P."/>
            <person name="Paul Ross R."/>
            <person name="Yang R."/>
            <person name="Briner A.E."/>
            <person name="Felis G.E."/>
            <person name="de Vos W.M."/>
            <person name="Barrangou R."/>
            <person name="Klaenhammer T.R."/>
            <person name="Caufield P.W."/>
            <person name="Cui Y."/>
            <person name="Zhang H."/>
            <person name="O'Toole P.W."/>
        </authorList>
    </citation>
    <scope>NUCLEOTIDE SEQUENCE [LARGE SCALE GENOMIC DNA]</scope>
    <source>
        <strain evidence="1 2">DSM 23026</strain>
    </source>
</reference>
<dbReference type="EMBL" id="JQCQ01000005">
    <property type="protein sequence ID" value="KRO25872.1"/>
    <property type="molecule type" value="Genomic_DNA"/>
</dbReference>
<dbReference type="InterPro" id="IPR015797">
    <property type="entry name" value="NUDIX_hydrolase-like_dom_sf"/>
</dbReference>
<organism evidence="1 2">
    <name type="scientific">Pediococcus argentinicus</name>
    <dbReference type="NCBI Taxonomy" id="480391"/>
    <lineage>
        <taxon>Bacteria</taxon>
        <taxon>Bacillati</taxon>
        <taxon>Bacillota</taxon>
        <taxon>Bacilli</taxon>
        <taxon>Lactobacillales</taxon>
        <taxon>Lactobacillaceae</taxon>
        <taxon>Pediococcus</taxon>
    </lineage>
</organism>
<dbReference type="SUPFAM" id="SSF55811">
    <property type="entry name" value="Nudix"/>
    <property type="match status" value="1"/>
</dbReference>
<keyword evidence="2" id="KW-1185">Reference proteome</keyword>
<dbReference type="AlphaFoldDB" id="A0A0R2NNA1"/>
<evidence type="ECO:0000313" key="1">
    <source>
        <dbReference type="EMBL" id="KRO25872.1"/>
    </source>
</evidence>
<protein>
    <recommendedName>
        <fullName evidence="3">Nudix hydrolase domain-containing protein</fullName>
    </recommendedName>
</protein>
<comment type="caution">
    <text evidence="1">The sequence shown here is derived from an EMBL/GenBank/DDBJ whole genome shotgun (WGS) entry which is preliminary data.</text>
</comment>
<name>A0A0R2NNA1_9LACO</name>
<dbReference type="Gene3D" id="3.90.79.10">
    <property type="entry name" value="Nucleoside Triphosphate Pyrophosphohydrolase"/>
    <property type="match status" value="1"/>
</dbReference>
<gene>
    <name evidence="1" type="ORF">IV88_GL001407</name>
</gene>
<dbReference type="Proteomes" id="UP000051249">
    <property type="component" value="Unassembled WGS sequence"/>
</dbReference>
<proteinExistence type="predicted"/>
<evidence type="ECO:0000313" key="2">
    <source>
        <dbReference type="Proteomes" id="UP000051249"/>
    </source>
</evidence>
<evidence type="ECO:0008006" key="3">
    <source>
        <dbReference type="Google" id="ProtNLM"/>
    </source>
</evidence>